<evidence type="ECO:0000256" key="2">
    <source>
        <dbReference type="ARBA" id="ARBA00006432"/>
    </source>
</evidence>
<dbReference type="PANTHER" id="PTHR43107:SF15">
    <property type="entry name" value="FATTY ACID TRANSPORT PROTEIN 3, ISOFORM A"/>
    <property type="match status" value="1"/>
</dbReference>
<evidence type="ECO:0000256" key="18">
    <source>
        <dbReference type="ARBA" id="ARBA00048666"/>
    </source>
</evidence>
<dbReference type="InterPro" id="IPR000873">
    <property type="entry name" value="AMP-dep_synth/lig_dom"/>
</dbReference>
<comment type="caution">
    <text evidence="24">The sequence shown here is derived from an EMBL/GenBank/DDBJ whole genome shotgun (WGS) entry which is preliminary data.</text>
</comment>
<gene>
    <name evidence="24" type="ORF">JTE90_020056</name>
</gene>
<dbReference type="EC" id="6.2.1.3" evidence="14"/>
<keyword evidence="4" id="KW-1003">Cell membrane</keyword>
<dbReference type="Proteomes" id="UP000827092">
    <property type="component" value="Unassembled WGS sequence"/>
</dbReference>
<dbReference type="Gene3D" id="3.40.50.12780">
    <property type="entry name" value="N-terminal domain of ligase-like"/>
    <property type="match status" value="1"/>
</dbReference>
<dbReference type="GO" id="GO:0005324">
    <property type="term" value="F:long-chain fatty acid transmembrane transporter activity"/>
    <property type="evidence" value="ECO:0007669"/>
    <property type="project" value="TreeGrafter"/>
</dbReference>
<dbReference type="GO" id="GO:0044539">
    <property type="term" value="P:long-chain fatty acid import into cell"/>
    <property type="evidence" value="ECO:0007669"/>
    <property type="project" value="TreeGrafter"/>
</dbReference>
<keyword evidence="7" id="KW-0547">Nucleotide-binding</keyword>
<dbReference type="FunFam" id="3.40.50.12780:FF:000019">
    <property type="entry name" value="Long-chain fatty acid transporter"/>
    <property type="match status" value="1"/>
</dbReference>
<sequence length="641" mass="72395">MALSLASFLSAICFLVFVLLVTVLVIIYLMSTEMPNWKTIRKTFTRDVQAAYIYFRTLSYIKKCHYQNQTVVDLFRKCAQKYPDKVCFVVGDDEWTYRELDEFSNRVGNYFLSLGFSKGDEVALFLNNCPEYVGIWLGLAKIGIVTALVNTNQKADTLAHSINVVDIKAVIFGRSFSGVVKESIEFLKNKDTMQFYCFSERSSQEEHTVSFPAKSFNAVLEETSPEPISPKKVKVSFQDKMLYIYTSGTTGLPKAAIIRHSRFLWIGVAAQFTSQLDDYETVYNPLPMYHSAGGLLFVSVVLIFGGKMILRPKFSATNYWKEAVKHKATVGQYIGEICRYLLNQPVREEETQHCMKLMFGNGLRAHIWKEFQERFNIKRIVEMYGATEGNANLVNMFGKVGAVGFLPRVCSRLYPVYLVRVNPETGEPLRNSKGLCIRCQPGEPGELVGKIISNPINSFDGYANKTDTKKKIISDCFDKGDIAFLSGDILTMDEDGYLYFKDRTGDTFRWRGENVSTGEVENVFSTALGHVSCVVYGVEIPNVEGKAGMAAVQTEQEIDFAALYQNVSKRLPLYALPLFVRVSSDIESTGTYKLRKVGIQKEGYNPDEVADPMFFLDQKQKTYVPLTKDLYSDIVNGVVKL</sequence>
<accession>A0AAV6URU3</accession>
<keyword evidence="5" id="KW-0436">Ligase</keyword>
<dbReference type="PANTHER" id="PTHR43107">
    <property type="entry name" value="LONG-CHAIN FATTY ACID TRANSPORT PROTEIN"/>
    <property type="match status" value="1"/>
</dbReference>
<evidence type="ECO:0000313" key="24">
    <source>
        <dbReference type="EMBL" id="KAG8187185.1"/>
    </source>
</evidence>
<dbReference type="NCBIfam" id="NF006134">
    <property type="entry name" value="PRK08279.1"/>
    <property type="match status" value="1"/>
</dbReference>
<evidence type="ECO:0000256" key="19">
    <source>
        <dbReference type="ARBA" id="ARBA00060276"/>
    </source>
</evidence>
<name>A0AAV6URU3_9ARAC</name>
<dbReference type="GO" id="GO:0005886">
    <property type="term" value="C:plasma membrane"/>
    <property type="evidence" value="ECO:0007669"/>
    <property type="project" value="UniProtKB-SubCell"/>
</dbReference>
<evidence type="ECO:0000259" key="23">
    <source>
        <dbReference type="Pfam" id="PF00501"/>
    </source>
</evidence>
<evidence type="ECO:0000256" key="7">
    <source>
        <dbReference type="ARBA" id="ARBA00022741"/>
    </source>
</evidence>
<dbReference type="AlphaFoldDB" id="A0AAV6URU3"/>
<keyword evidence="6 22" id="KW-0812">Transmembrane</keyword>
<evidence type="ECO:0000256" key="8">
    <source>
        <dbReference type="ARBA" id="ARBA00022832"/>
    </source>
</evidence>
<evidence type="ECO:0000256" key="4">
    <source>
        <dbReference type="ARBA" id="ARBA00022475"/>
    </source>
</evidence>
<proteinExistence type="inferred from homology"/>
<comment type="similarity">
    <text evidence="2">Belongs to the ATP-dependent AMP-binding enzyme family.</text>
</comment>
<evidence type="ECO:0000256" key="13">
    <source>
        <dbReference type="ARBA" id="ARBA00023140"/>
    </source>
</evidence>
<evidence type="ECO:0000256" key="3">
    <source>
        <dbReference type="ARBA" id="ARBA00022448"/>
    </source>
</evidence>
<keyword evidence="9" id="KW-0067">ATP-binding</keyword>
<dbReference type="GO" id="GO:0005778">
    <property type="term" value="C:peroxisomal membrane"/>
    <property type="evidence" value="ECO:0007669"/>
    <property type="project" value="UniProtKB-SubCell"/>
</dbReference>
<evidence type="ECO:0000256" key="5">
    <source>
        <dbReference type="ARBA" id="ARBA00022598"/>
    </source>
</evidence>
<comment type="catalytic activity">
    <reaction evidence="18">
        <text>tetracosanoate + ATP + CoA = tetracosanoyl-CoA + AMP + diphosphate</text>
        <dbReference type="Rhea" id="RHEA:33639"/>
        <dbReference type="ChEBI" id="CHEBI:30616"/>
        <dbReference type="ChEBI" id="CHEBI:31014"/>
        <dbReference type="ChEBI" id="CHEBI:33019"/>
        <dbReference type="ChEBI" id="CHEBI:57287"/>
        <dbReference type="ChEBI" id="CHEBI:65052"/>
        <dbReference type="ChEBI" id="CHEBI:456215"/>
    </reaction>
    <physiologicalReaction direction="left-to-right" evidence="18">
        <dbReference type="Rhea" id="RHEA:33640"/>
    </physiologicalReaction>
</comment>
<reference evidence="24 25" key="1">
    <citation type="journal article" date="2022" name="Nat. Ecol. Evol.">
        <title>A masculinizing supergene underlies an exaggerated male reproductive morph in a spider.</title>
        <authorList>
            <person name="Hendrickx F."/>
            <person name="De Corte Z."/>
            <person name="Sonet G."/>
            <person name="Van Belleghem S.M."/>
            <person name="Kostlbacher S."/>
            <person name="Vangestel C."/>
        </authorList>
    </citation>
    <scope>NUCLEOTIDE SEQUENCE [LARGE SCALE GENOMIC DNA]</scope>
    <source>
        <strain evidence="24">W744_W776</strain>
    </source>
</reference>
<dbReference type="GO" id="GO:0005789">
    <property type="term" value="C:endoplasmic reticulum membrane"/>
    <property type="evidence" value="ECO:0007669"/>
    <property type="project" value="TreeGrafter"/>
</dbReference>
<dbReference type="GO" id="GO:0005524">
    <property type="term" value="F:ATP binding"/>
    <property type="evidence" value="ECO:0007669"/>
    <property type="project" value="UniProtKB-KW"/>
</dbReference>
<organism evidence="24 25">
    <name type="scientific">Oedothorax gibbosus</name>
    <dbReference type="NCBI Taxonomy" id="931172"/>
    <lineage>
        <taxon>Eukaryota</taxon>
        <taxon>Metazoa</taxon>
        <taxon>Ecdysozoa</taxon>
        <taxon>Arthropoda</taxon>
        <taxon>Chelicerata</taxon>
        <taxon>Arachnida</taxon>
        <taxon>Araneae</taxon>
        <taxon>Araneomorphae</taxon>
        <taxon>Entelegynae</taxon>
        <taxon>Araneoidea</taxon>
        <taxon>Linyphiidae</taxon>
        <taxon>Erigoninae</taxon>
        <taxon>Oedothorax</taxon>
    </lineage>
</organism>
<evidence type="ECO:0000256" key="11">
    <source>
        <dbReference type="ARBA" id="ARBA00023055"/>
    </source>
</evidence>
<evidence type="ECO:0000256" key="16">
    <source>
        <dbReference type="ARBA" id="ARBA00041297"/>
    </source>
</evidence>
<feature type="transmembrane region" description="Helical" evidence="22">
    <location>
        <begin position="6"/>
        <end position="31"/>
    </location>
</feature>
<evidence type="ECO:0000256" key="1">
    <source>
        <dbReference type="ARBA" id="ARBA00004651"/>
    </source>
</evidence>
<evidence type="ECO:0000256" key="6">
    <source>
        <dbReference type="ARBA" id="ARBA00022692"/>
    </source>
</evidence>
<evidence type="ECO:0000256" key="9">
    <source>
        <dbReference type="ARBA" id="ARBA00022840"/>
    </source>
</evidence>
<feature type="domain" description="AMP-dependent synthetase/ligase" evidence="23">
    <location>
        <begin position="75"/>
        <end position="448"/>
    </location>
</feature>
<dbReference type="Pfam" id="PF00501">
    <property type="entry name" value="AMP-binding"/>
    <property type="match status" value="1"/>
</dbReference>
<evidence type="ECO:0000256" key="20">
    <source>
        <dbReference type="ARBA" id="ARBA00068795"/>
    </source>
</evidence>
<dbReference type="FunFam" id="3.30.300.30:FF:000002">
    <property type="entry name" value="Long-chain fatty acid transport protein 1"/>
    <property type="match status" value="1"/>
</dbReference>
<evidence type="ECO:0000256" key="14">
    <source>
        <dbReference type="ARBA" id="ARBA00026121"/>
    </source>
</evidence>
<keyword evidence="11" id="KW-0445">Lipid transport</keyword>
<comment type="subcellular location">
    <subcellularLocation>
        <location evidence="1">Cell membrane</location>
        <topology evidence="1">Multi-pass membrane protein</topology>
    </subcellularLocation>
    <subcellularLocation>
        <location evidence="17">Peroxisome membrane</location>
    </subcellularLocation>
</comment>
<evidence type="ECO:0000256" key="12">
    <source>
        <dbReference type="ARBA" id="ARBA00023136"/>
    </source>
</evidence>
<comment type="function">
    <text evidence="19">Acyl-CoA synthetase required for both the import of long chain fatty acids (LCFAs) (C14-C18) and the activation very long chain fatty acids (VLCFAs) (C20-C26) by esterification of the fatty acids into metabolically active CoA-thioesters for subsequent degradation or incorporation into phospholipids. The transport and fatty acyl-CoA synthetase activities are genetically separable and are thus independent activities. Esterifies VLCFAs in the peroxisome matrix. The VLCFAs are actively transported into peroxisomes by a PXA1-PXA2 heterodimeric transporter in the peroxisomal membrane.</text>
</comment>
<evidence type="ECO:0000256" key="17">
    <source>
        <dbReference type="ARBA" id="ARBA00046271"/>
    </source>
</evidence>
<evidence type="ECO:0000313" key="25">
    <source>
        <dbReference type="Proteomes" id="UP000827092"/>
    </source>
</evidence>
<keyword evidence="25" id="KW-1185">Reference proteome</keyword>
<dbReference type="GO" id="GO:0004467">
    <property type="term" value="F:long-chain fatty acid-CoA ligase activity"/>
    <property type="evidence" value="ECO:0007669"/>
    <property type="project" value="UniProtKB-EC"/>
</dbReference>
<evidence type="ECO:0000256" key="21">
    <source>
        <dbReference type="ARBA" id="ARBA00078285"/>
    </source>
</evidence>
<dbReference type="Gene3D" id="3.30.300.30">
    <property type="match status" value="1"/>
</dbReference>
<evidence type="ECO:0000256" key="22">
    <source>
        <dbReference type="SAM" id="Phobius"/>
    </source>
</evidence>
<dbReference type="InterPro" id="IPR020845">
    <property type="entry name" value="AMP-binding_CS"/>
</dbReference>
<dbReference type="InterPro" id="IPR045851">
    <property type="entry name" value="AMP-bd_C_sf"/>
</dbReference>
<protein>
    <recommendedName>
        <fullName evidence="20">Very long-chain fatty acid transport protein</fullName>
        <ecNumber evidence="14">6.2.1.3</ecNumber>
    </recommendedName>
    <alternativeName>
        <fullName evidence="16">Long-chain-fatty-acid--CoA ligase</fullName>
    </alternativeName>
    <alternativeName>
        <fullName evidence="21">Very-long-chain acyl-CoA synthetase</fullName>
    </alternativeName>
</protein>
<comment type="catalytic activity">
    <reaction evidence="15">
        <text>a very long-chain fatty acid + ATP + CoA = a very long-chain fatty acyl-CoA + AMP + diphosphate</text>
        <dbReference type="Rhea" id="RHEA:54536"/>
        <dbReference type="ChEBI" id="CHEBI:30616"/>
        <dbReference type="ChEBI" id="CHEBI:33019"/>
        <dbReference type="ChEBI" id="CHEBI:57287"/>
        <dbReference type="ChEBI" id="CHEBI:58950"/>
        <dbReference type="ChEBI" id="CHEBI:138261"/>
        <dbReference type="ChEBI" id="CHEBI:456215"/>
    </reaction>
    <physiologicalReaction direction="left-to-right" evidence="15">
        <dbReference type="Rhea" id="RHEA:54537"/>
    </physiologicalReaction>
</comment>
<dbReference type="EMBL" id="JAFNEN010000277">
    <property type="protein sequence ID" value="KAG8187185.1"/>
    <property type="molecule type" value="Genomic_DNA"/>
</dbReference>
<dbReference type="PROSITE" id="PS00455">
    <property type="entry name" value="AMP_BINDING"/>
    <property type="match status" value="1"/>
</dbReference>
<evidence type="ECO:0000256" key="15">
    <source>
        <dbReference type="ARBA" id="ARBA00036527"/>
    </source>
</evidence>
<keyword evidence="10 22" id="KW-1133">Transmembrane helix</keyword>
<dbReference type="SUPFAM" id="SSF56801">
    <property type="entry name" value="Acetyl-CoA synthetase-like"/>
    <property type="match status" value="1"/>
</dbReference>
<keyword evidence="3" id="KW-0813">Transport</keyword>
<keyword evidence="8" id="KW-0443">Lipid metabolism</keyword>
<keyword evidence="8" id="KW-0276">Fatty acid metabolism</keyword>
<evidence type="ECO:0000256" key="10">
    <source>
        <dbReference type="ARBA" id="ARBA00022989"/>
    </source>
</evidence>
<keyword evidence="12 22" id="KW-0472">Membrane</keyword>
<dbReference type="InterPro" id="IPR042099">
    <property type="entry name" value="ANL_N_sf"/>
</dbReference>
<keyword evidence="13" id="KW-0576">Peroxisome</keyword>